<keyword evidence="3 7" id="KW-0547">Nucleotide-binding</keyword>
<dbReference type="InterPro" id="IPR031314">
    <property type="entry name" value="DNK_dom"/>
</dbReference>
<keyword evidence="10" id="KW-1185">Reference proteome</keyword>
<name>D6XUT4_BACIE</name>
<dbReference type="InterPro" id="IPR027417">
    <property type="entry name" value="P-loop_NTPase"/>
</dbReference>
<dbReference type="Pfam" id="PF01712">
    <property type="entry name" value="dNK"/>
    <property type="match status" value="1"/>
</dbReference>
<evidence type="ECO:0000256" key="3">
    <source>
        <dbReference type="ARBA" id="ARBA00022741"/>
    </source>
</evidence>
<evidence type="ECO:0000256" key="4">
    <source>
        <dbReference type="ARBA" id="ARBA00022777"/>
    </source>
</evidence>
<evidence type="ECO:0000313" key="10">
    <source>
        <dbReference type="Proteomes" id="UP000000271"/>
    </source>
</evidence>
<dbReference type="InterPro" id="IPR050566">
    <property type="entry name" value="Deoxyribonucleoside_kinase"/>
</dbReference>
<evidence type="ECO:0000313" key="9">
    <source>
        <dbReference type="EMBL" id="ADH99570.1"/>
    </source>
</evidence>
<dbReference type="eggNOG" id="COG1428">
    <property type="taxonomic scope" value="Bacteria"/>
</dbReference>
<proteinExistence type="inferred from homology"/>
<feature type="active site" description="Proton acceptor" evidence="6">
    <location>
        <position position="89"/>
    </location>
</feature>
<dbReference type="OrthoDB" id="9776634at2"/>
<sequence>MTNHFDAPFIAVEGPIGVGKTSLATRIANHYKYELLKEIVDENPFLSKFYEDIDEWSFQTEMFFLCNRFKQLEDTYEKSLQKGKAVVSDYHIFKNHLFAKQTLKQQHFDKYDRIYKILTDGLPTPNLIIYLHASLPTLLERIKMRGRSMEQAMDPEYLRQLSSDYHQFMKDHQRVYPHVPVLAFNGDDIDFVHNDEDFSRIIDLIDDALNQQNSLFE</sequence>
<evidence type="ECO:0000256" key="6">
    <source>
        <dbReference type="PIRSR" id="PIRSR000705-1"/>
    </source>
</evidence>
<dbReference type="FunFam" id="3.40.50.300:FF:000659">
    <property type="entry name" value="Deoxyguanosine kinase"/>
    <property type="match status" value="1"/>
</dbReference>
<comment type="similarity">
    <text evidence="1">Belongs to the DCK/DGK family.</text>
</comment>
<evidence type="ECO:0000259" key="8">
    <source>
        <dbReference type="Pfam" id="PF01712"/>
    </source>
</evidence>
<dbReference type="STRING" id="439292.Bsel_2066"/>
<dbReference type="AlphaFoldDB" id="D6XUT4"/>
<dbReference type="InterPro" id="IPR002624">
    <property type="entry name" value="DCK/DGK"/>
</dbReference>
<keyword evidence="2" id="KW-0808">Transferase</keyword>
<reference evidence="9" key="1">
    <citation type="submission" date="2009-10" db="EMBL/GenBank/DDBJ databases">
        <title>Complete sequence of Bacillus selenitireducens MLS10.</title>
        <authorList>
            <consortium name="US DOE Joint Genome Institute"/>
            <person name="Lucas S."/>
            <person name="Copeland A."/>
            <person name="Lapidus A."/>
            <person name="Glavina del Rio T."/>
            <person name="Dalin E."/>
            <person name="Tice H."/>
            <person name="Bruce D."/>
            <person name="Goodwin L."/>
            <person name="Pitluck S."/>
            <person name="Sims D."/>
            <person name="Brettin T."/>
            <person name="Detter J.C."/>
            <person name="Han C."/>
            <person name="Larimer F."/>
            <person name="Land M."/>
            <person name="Hauser L."/>
            <person name="Kyrpides N."/>
            <person name="Ovchinnikova G."/>
            <person name="Stolz J."/>
        </authorList>
    </citation>
    <scope>NUCLEOTIDE SEQUENCE [LARGE SCALE GENOMIC DNA]</scope>
    <source>
        <strain evidence="9">MLS10</strain>
    </source>
</reference>
<dbReference type="Gene3D" id="3.40.50.300">
    <property type="entry name" value="P-loop containing nucleotide triphosphate hydrolases"/>
    <property type="match status" value="1"/>
</dbReference>
<feature type="binding site" evidence="7">
    <location>
        <begin position="141"/>
        <end position="145"/>
    </location>
    <ligand>
        <name>ATP</name>
        <dbReference type="ChEBI" id="CHEBI:30616"/>
    </ligand>
</feature>
<dbReference type="KEGG" id="bse:Bsel_2066"/>
<gene>
    <name evidence="9" type="ordered locus">Bsel_2066</name>
</gene>
<dbReference type="CDD" id="cd01673">
    <property type="entry name" value="dNK"/>
    <property type="match status" value="1"/>
</dbReference>
<organism evidence="9 10">
    <name type="scientific">Bacillus selenitireducens (strain ATCC 700615 / DSM 15326 / MLS10)</name>
    <dbReference type="NCBI Taxonomy" id="439292"/>
    <lineage>
        <taxon>Bacteria</taxon>
        <taxon>Bacillati</taxon>
        <taxon>Bacillota</taxon>
        <taxon>Bacilli</taxon>
        <taxon>Bacillales</taxon>
        <taxon>Bacillaceae</taxon>
        <taxon>Salisediminibacterium</taxon>
    </lineage>
</organism>
<dbReference type="GO" id="GO:0005737">
    <property type="term" value="C:cytoplasm"/>
    <property type="evidence" value="ECO:0007669"/>
    <property type="project" value="TreeGrafter"/>
</dbReference>
<dbReference type="PANTHER" id="PTHR10513">
    <property type="entry name" value="DEOXYNUCLEOSIDE KINASE"/>
    <property type="match status" value="1"/>
</dbReference>
<dbReference type="SUPFAM" id="SSF52540">
    <property type="entry name" value="P-loop containing nucleoside triphosphate hydrolases"/>
    <property type="match status" value="1"/>
</dbReference>
<evidence type="ECO:0000256" key="7">
    <source>
        <dbReference type="PIRSR" id="PIRSR000705-3"/>
    </source>
</evidence>
<accession>D6XUT4</accession>
<dbReference type="HOGENOM" id="CLU_030466_2_1_9"/>
<keyword evidence="5 7" id="KW-0067">ATP-binding</keyword>
<dbReference type="GO" id="GO:0019136">
    <property type="term" value="F:deoxynucleoside kinase activity"/>
    <property type="evidence" value="ECO:0007669"/>
    <property type="project" value="InterPro"/>
</dbReference>
<feature type="binding site" evidence="7">
    <location>
        <begin position="14"/>
        <end position="22"/>
    </location>
    <ligand>
        <name>ATP</name>
        <dbReference type="ChEBI" id="CHEBI:30616"/>
    </ligand>
</feature>
<dbReference type="EMBL" id="CP001791">
    <property type="protein sequence ID" value="ADH99570.1"/>
    <property type="molecule type" value="Genomic_DNA"/>
</dbReference>
<keyword evidence="4 9" id="KW-0418">Kinase</keyword>
<evidence type="ECO:0000256" key="1">
    <source>
        <dbReference type="ARBA" id="ARBA00007420"/>
    </source>
</evidence>
<dbReference type="PIRSF" id="PIRSF000705">
    <property type="entry name" value="DNK"/>
    <property type="match status" value="1"/>
</dbReference>
<dbReference type="PANTHER" id="PTHR10513:SF46">
    <property type="entry name" value="DEOXYGUANOSINE KINASE"/>
    <property type="match status" value="1"/>
</dbReference>
<evidence type="ECO:0000256" key="2">
    <source>
        <dbReference type="ARBA" id="ARBA00022679"/>
    </source>
</evidence>
<dbReference type="RefSeq" id="WP_013172992.1">
    <property type="nucleotide sequence ID" value="NC_014219.1"/>
</dbReference>
<evidence type="ECO:0000256" key="5">
    <source>
        <dbReference type="ARBA" id="ARBA00022840"/>
    </source>
</evidence>
<dbReference type="Proteomes" id="UP000000271">
    <property type="component" value="Chromosome"/>
</dbReference>
<protein>
    <submittedName>
        <fullName evidence="9">Deoxynucleoside kinase</fullName>
    </submittedName>
</protein>
<dbReference type="GO" id="GO:0005524">
    <property type="term" value="F:ATP binding"/>
    <property type="evidence" value="ECO:0007669"/>
    <property type="project" value="UniProtKB-KW"/>
</dbReference>
<feature type="domain" description="Deoxynucleoside kinase" evidence="8">
    <location>
        <begin position="10"/>
        <end position="207"/>
    </location>
</feature>